<feature type="region of interest" description="Disordered" evidence="1">
    <location>
        <begin position="397"/>
        <end position="451"/>
    </location>
</feature>
<evidence type="ECO:0000259" key="2">
    <source>
        <dbReference type="PROSITE" id="PS51745"/>
    </source>
</evidence>
<feature type="compositionally biased region" description="Polar residues" evidence="1">
    <location>
        <begin position="402"/>
        <end position="422"/>
    </location>
</feature>
<evidence type="ECO:0000313" key="4">
    <source>
        <dbReference type="Proteomes" id="UP000053989"/>
    </source>
</evidence>
<feature type="region of interest" description="Disordered" evidence="1">
    <location>
        <begin position="763"/>
        <end position="785"/>
    </location>
</feature>
<name>A0A0C3A936_9AGAM</name>
<gene>
    <name evidence="3" type="ORF">SCLCIDRAFT_1207545</name>
</gene>
<dbReference type="AlphaFoldDB" id="A0A0C3A936"/>
<accession>A0A0C3A936</accession>
<evidence type="ECO:0000313" key="3">
    <source>
        <dbReference type="EMBL" id="KIM70238.1"/>
    </source>
</evidence>
<feature type="region of interest" description="Disordered" evidence="1">
    <location>
        <begin position="252"/>
        <end position="271"/>
    </location>
</feature>
<evidence type="ECO:0000256" key="1">
    <source>
        <dbReference type="SAM" id="MobiDB-lite"/>
    </source>
</evidence>
<dbReference type="OrthoDB" id="661148at2759"/>
<feature type="region of interest" description="Disordered" evidence="1">
    <location>
        <begin position="152"/>
        <end position="237"/>
    </location>
</feature>
<dbReference type="PROSITE" id="PS51745">
    <property type="entry name" value="PB1"/>
    <property type="match status" value="1"/>
</dbReference>
<feature type="compositionally biased region" description="Basic and acidic residues" evidence="1">
    <location>
        <begin position="192"/>
        <end position="201"/>
    </location>
</feature>
<dbReference type="HOGENOM" id="CLU_020081_0_0_1"/>
<sequence>MAPAQFKLAKRGSPTRRINFSTRPDWSMLSAKIATLFSIPNDNVAVSYVDADGDDITLSSDEELRDYYKTITPFPIPTIKFTVLDLRSQASSQIPVNSELPQGTASQPSPFRNTFGGPETFPMVFEVDDEWQSLPVNLGSLFLSKDNPGSPHAFVEPLESEVSRSRHSSEPHLGDGDSLRSRSPGLEPLHSTLEKGKERAYEGLQARVDDDDDDDDTSTGSIIGNEAPHKPPVHVFDVSDTDLFGRSTRSFAQSGAATPAQAQSTPVLSEQTLKDITPTLTQERASPFVDDPPLPNVGPNAAAPSLTHDVATLLTTFSNVVASHPELLESIRHIVSNSTNGTYWAAHREALSRAAGNIHRTAAAEAGRTIGELRRTAEEEAGARVAEALGSVFRTFSHEAHTQGNRDTTTGDINTAQIPNSDEQPHIRSPDSAVPPFHSPHSRRGDRRSSWFNFAHPPHQHHYRPAPFWAAYPPPPPPPPPPPIAVPPIPPAPRSWPCPPSYRFWGRGGVDLNEPAPEARAPAAEAYSYGSGMAGVVRMASTPANENLPSINTQVPRSSGVDENLSPEELRSNLERAKTEYKLSKERYRKAKTIRKMSEHRHRDRHETSVESMDISRQVSDGPAGTSSNNMRALNINPSPIPVPEPVSATIDVRVASPVLPEPVSAGDVHIVSNARGPYPQLEMFEVPRRGHTTISRIGHRHTHSEARVRALNRIIKKLSDMGFTEGSHPNLHQKVMDQLTTTPPTGKDVEDDIVTNLIEELIPSTSNAPHAGPSRDAGLPGSWH</sequence>
<organism evidence="3 4">
    <name type="scientific">Scleroderma citrinum Foug A</name>
    <dbReference type="NCBI Taxonomy" id="1036808"/>
    <lineage>
        <taxon>Eukaryota</taxon>
        <taxon>Fungi</taxon>
        <taxon>Dikarya</taxon>
        <taxon>Basidiomycota</taxon>
        <taxon>Agaricomycotina</taxon>
        <taxon>Agaricomycetes</taxon>
        <taxon>Agaricomycetidae</taxon>
        <taxon>Boletales</taxon>
        <taxon>Sclerodermatineae</taxon>
        <taxon>Sclerodermataceae</taxon>
        <taxon>Scleroderma</taxon>
    </lineage>
</organism>
<feature type="compositionally biased region" description="Basic residues" evidence="1">
    <location>
        <begin position="595"/>
        <end position="604"/>
    </location>
</feature>
<protein>
    <recommendedName>
        <fullName evidence="2">PB1 domain-containing protein</fullName>
    </recommendedName>
</protein>
<dbReference type="Pfam" id="PF00564">
    <property type="entry name" value="PB1"/>
    <property type="match status" value="1"/>
</dbReference>
<keyword evidence="4" id="KW-1185">Reference proteome</keyword>
<dbReference type="Proteomes" id="UP000053989">
    <property type="component" value="Unassembled WGS sequence"/>
</dbReference>
<dbReference type="SUPFAM" id="SSF54277">
    <property type="entry name" value="CAD &amp; PB1 domains"/>
    <property type="match status" value="1"/>
</dbReference>
<feature type="compositionally biased region" description="Polar residues" evidence="1">
    <location>
        <begin position="615"/>
        <end position="629"/>
    </location>
</feature>
<reference evidence="3 4" key="1">
    <citation type="submission" date="2014-04" db="EMBL/GenBank/DDBJ databases">
        <authorList>
            <consortium name="DOE Joint Genome Institute"/>
            <person name="Kuo A."/>
            <person name="Kohler A."/>
            <person name="Nagy L.G."/>
            <person name="Floudas D."/>
            <person name="Copeland A."/>
            <person name="Barry K.W."/>
            <person name="Cichocki N."/>
            <person name="Veneault-Fourrey C."/>
            <person name="LaButti K."/>
            <person name="Lindquist E.A."/>
            <person name="Lipzen A."/>
            <person name="Lundell T."/>
            <person name="Morin E."/>
            <person name="Murat C."/>
            <person name="Sun H."/>
            <person name="Tunlid A."/>
            <person name="Henrissat B."/>
            <person name="Grigoriev I.V."/>
            <person name="Hibbett D.S."/>
            <person name="Martin F."/>
            <person name="Nordberg H.P."/>
            <person name="Cantor M.N."/>
            <person name="Hua S.X."/>
        </authorList>
    </citation>
    <scope>NUCLEOTIDE SEQUENCE [LARGE SCALE GENOMIC DNA]</scope>
    <source>
        <strain evidence="3 4">Foug A</strain>
    </source>
</reference>
<dbReference type="InParanoid" id="A0A0C3A936"/>
<reference evidence="4" key="2">
    <citation type="submission" date="2015-01" db="EMBL/GenBank/DDBJ databases">
        <title>Evolutionary Origins and Diversification of the Mycorrhizal Mutualists.</title>
        <authorList>
            <consortium name="DOE Joint Genome Institute"/>
            <consortium name="Mycorrhizal Genomics Consortium"/>
            <person name="Kohler A."/>
            <person name="Kuo A."/>
            <person name="Nagy L.G."/>
            <person name="Floudas D."/>
            <person name="Copeland A."/>
            <person name="Barry K.W."/>
            <person name="Cichocki N."/>
            <person name="Veneault-Fourrey C."/>
            <person name="LaButti K."/>
            <person name="Lindquist E.A."/>
            <person name="Lipzen A."/>
            <person name="Lundell T."/>
            <person name="Morin E."/>
            <person name="Murat C."/>
            <person name="Riley R."/>
            <person name="Ohm R."/>
            <person name="Sun H."/>
            <person name="Tunlid A."/>
            <person name="Henrissat B."/>
            <person name="Grigoriev I.V."/>
            <person name="Hibbett D.S."/>
            <person name="Martin F."/>
        </authorList>
    </citation>
    <scope>NUCLEOTIDE SEQUENCE [LARGE SCALE GENOMIC DNA]</scope>
    <source>
        <strain evidence="4">Foug A</strain>
    </source>
</reference>
<feature type="region of interest" description="Disordered" evidence="1">
    <location>
        <begin position="595"/>
        <end position="629"/>
    </location>
</feature>
<dbReference type="InterPro" id="IPR000270">
    <property type="entry name" value="PB1_dom"/>
</dbReference>
<dbReference type="EMBL" id="KN822005">
    <property type="protein sequence ID" value="KIM70238.1"/>
    <property type="molecule type" value="Genomic_DNA"/>
</dbReference>
<proteinExistence type="predicted"/>
<dbReference type="STRING" id="1036808.A0A0C3A936"/>
<feature type="domain" description="PB1" evidence="2">
    <location>
        <begin position="3"/>
        <end position="76"/>
    </location>
</feature>
<dbReference type="Gene3D" id="3.10.20.90">
    <property type="entry name" value="Phosphatidylinositol 3-kinase Catalytic Subunit, Chain A, domain 1"/>
    <property type="match status" value="1"/>
</dbReference>
<feature type="compositionally biased region" description="Basic and acidic residues" evidence="1">
    <location>
        <begin position="161"/>
        <end position="180"/>
    </location>
</feature>
<dbReference type="InterPro" id="IPR053793">
    <property type="entry name" value="PB1-like"/>
</dbReference>